<reference evidence="2" key="1">
    <citation type="journal article" date="2019" name="Int. J. Syst. Evol. Microbiol.">
        <title>The Global Catalogue of Microorganisms (GCM) 10K type strain sequencing project: providing services to taxonomists for standard genome sequencing and annotation.</title>
        <authorList>
            <consortium name="The Broad Institute Genomics Platform"/>
            <consortium name="The Broad Institute Genome Sequencing Center for Infectious Disease"/>
            <person name="Wu L."/>
            <person name="Ma J."/>
        </authorList>
    </citation>
    <scope>NUCLEOTIDE SEQUENCE [LARGE SCALE GENOMIC DNA]</scope>
    <source>
        <strain evidence="2">JCM 4087</strain>
    </source>
</reference>
<organism evidence="1 2">
    <name type="scientific">Acidicapsa dinghuensis</name>
    <dbReference type="NCBI Taxonomy" id="2218256"/>
    <lineage>
        <taxon>Bacteria</taxon>
        <taxon>Pseudomonadati</taxon>
        <taxon>Acidobacteriota</taxon>
        <taxon>Terriglobia</taxon>
        <taxon>Terriglobales</taxon>
        <taxon>Acidobacteriaceae</taxon>
        <taxon>Acidicapsa</taxon>
    </lineage>
</organism>
<comment type="caution">
    <text evidence="1">The sequence shown here is derived from an EMBL/GenBank/DDBJ whole genome shotgun (WGS) entry which is preliminary data.</text>
</comment>
<dbReference type="GO" id="GO:0008168">
    <property type="term" value="F:methyltransferase activity"/>
    <property type="evidence" value="ECO:0007669"/>
    <property type="project" value="UniProtKB-KW"/>
</dbReference>
<name>A0ABW1EL97_9BACT</name>
<protein>
    <submittedName>
        <fullName evidence="1">DNA phosphorothioation-associated putative methyltransferase</fullName>
    </submittedName>
</protein>
<proteinExistence type="predicted"/>
<dbReference type="EMBL" id="JBHSPH010000010">
    <property type="protein sequence ID" value="MFC5865024.1"/>
    <property type="molecule type" value="Genomic_DNA"/>
</dbReference>
<dbReference type="RefSeq" id="WP_263332112.1">
    <property type="nucleotide sequence ID" value="NZ_JAGSYH010000001.1"/>
</dbReference>
<dbReference type="GO" id="GO:0032259">
    <property type="term" value="P:methylation"/>
    <property type="evidence" value="ECO:0007669"/>
    <property type="project" value="UniProtKB-KW"/>
</dbReference>
<gene>
    <name evidence="1" type="ORF">ACFPT7_22135</name>
</gene>
<keyword evidence="1" id="KW-0808">Transferase</keyword>
<dbReference type="InterPro" id="IPR024019">
    <property type="entry name" value="CHP04096"/>
</dbReference>
<dbReference type="NCBIfam" id="TIGR04096">
    <property type="entry name" value="dnd_rel_methyl"/>
    <property type="match status" value="1"/>
</dbReference>
<evidence type="ECO:0000313" key="2">
    <source>
        <dbReference type="Proteomes" id="UP001596091"/>
    </source>
</evidence>
<dbReference type="Proteomes" id="UP001596091">
    <property type="component" value="Unassembled WGS sequence"/>
</dbReference>
<sequence length="485" mass="55214">MIARDRTAIRRNDLSRPIRTALSDGIISADIDLLDYGCGHGDDIRYLEQAGINAFGWDPAHRPDGPRRRASIVNLGYVVNVIEDAAERADCVRSAWNFTGGKLILAARLKSDLVLKDFEILDDGYVTRLQTFQKFFEQQELREWIQEVLGETPVAAAPGIFYIFRDPNEREQFVASRYRSQITAPRIRISDKLFEGHQTQLQELISFVTERGRLPEQQEIGTGQELISIFGSMPRAFQIIRRVTGREQWEQIAKERRTDLLVYLALGRFPRRPKFSALPRDLQNDIRSFFKSYKAAASAGDALLFEAGNMKRVNCACAEAEFGKLMPSALYVHVTGMNKLTPVLRVYEGCARVLSGEVAGTTIVKLRRDEPKISYLGYPTFDIDAHPSIEFSVRIDLRSFNIKNRQFKDSSNPPVLHRKELFVPSDYPNRALFEALTEAEISHGLLDDSNTIGLKEQWNESVRRKGWKLIGHELIPINRIEPQST</sequence>
<accession>A0ABW1EL97</accession>
<keyword evidence="2" id="KW-1185">Reference proteome</keyword>
<evidence type="ECO:0000313" key="1">
    <source>
        <dbReference type="EMBL" id="MFC5865024.1"/>
    </source>
</evidence>
<keyword evidence="1" id="KW-0489">Methyltransferase</keyword>